<sequence length="166" mass="17503">MIARAAADGCTTEVSTILHRPQDPNCLSHDGMSPLGMAACCGHIEVAQLLLEAEAWINEIDHDGNTPLTCAAYRGHNDMVHLLLQAGSPTNTTNIHGDTALSRASARGYTDLSNVHGETALIRAAKRGHLQVVRSLLAAGADREVAMQASKPPKLPKAGPSWHSSG</sequence>
<dbReference type="EMBL" id="CAJNDS010000002">
    <property type="protein sequence ID" value="CAE6911942.1"/>
    <property type="molecule type" value="Genomic_DNA"/>
</dbReference>
<gene>
    <name evidence="5" type="primary">Ankrd17</name>
    <name evidence="5" type="ORF">SNAT2548_LOCUS145</name>
</gene>
<dbReference type="Pfam" id="PF00023">
    <property type="entry name" value="Ank"/>
    <property type="match status" value="1"/>
</dbReference>
<dbReference type="Gene3D" id="1.25.40.20">
    <property type="entry name" value="Ankyrin repeat-containing domain"/>
    <property type="match status" value="3"/>
</dbReference>
<keyword evidence="1" id="KW-0677">Repeat</keyword>
<dbReference type="InterPro" id="IPR002110">
    <property type="entry name" value="Ankyrin_rpt"/>
</dbReference>
<dbReference type="AlphaFoldDB" id="A0A812FWC5"/>
<evidence type="ECO:0000256" key="4">
    <source>
        <dbReference type="SAM" id="MobiDB-lite"/>
    </source>
</evidence>
<feature type="repeat" description="ANK" evidence="3">
    <location>
        <begin position="30"/>
        <end position="62"/>
    </location>
</feature>
<dbReference type="PANTHER" id="PTHR24171:SF9">
    <property type="entry name" value="ANKYRIN REPEAT DOMAIN-CONTAINING PROTEIN 39"/>
    <property type="match status" value="1"/>
</dbReference>
<dbReference type="SUPFAM" id="SSF48403">
    <property type="entry name" value="Ankyrin repeat"/>
    <property type="match status" value="1"/>
</dbReference>
<evidence type="ECO:0000256" key="2">
    <source>
        <dbReference type="ARBA" id="ARBA00023043"/>
    </source>
</evidence>
<dbReference type="SMART" id="SM00248">
    <property type="entry name" value="ANK"/>
    <property type="match status" value="3"/>
</dbReference>
<dbReference type="Pfam" id="PF12796">
    <property type="entry name" value="Ank_2"/>
    <property type="match status" value="1"/>
</dbReference>
<evidence type="ECO:0000313" key="5">
    <source>
        <dbReference type="EMBL" id="CAE6911942.1"/>
    </source>
</evidence>
<accession>A0A812FWC5</accession>
<organism evidence="5 6">
    <name type="scientific">Symbiodinium natans</name>
    <dbReference type="NCBI Taxonomy" id="878477"/>
    <lineage>
        <taxon>Eukaryota</taxon>
        <taxon>Sar</taxon>
        <taxon>Alveolata</taxon>
        <taxon>Dinophyceae</taxon>
        <taxon>Suessiales</taxon>
        <taxon>Symbiodiniaceae</taxon>
        <taxon>Symbiodinium</taxon>
    </lineage>
</organism>
<protein>
    <submittedName>
        <fullName evidence="5">Ankrd17 protein</fullName>
    </submittedName>
</protein>
<comment type="caution">
    <text evidence="5">The sequence shown here is derived from an EMBL/GenBank/DDBJ whole genome shotgun (WGS) entry which is preliminary data.</text>
</comment>
<dbReference type="PRINTS" id="PR01415">
    <property type="entry name" value="ANKYRIN"/>
</dbReference>
<feature type="region of interest" description="Disordered" evidence="4">
    <location>
        <begin position="144"/>
        <end position="166"/>
    </location>
</feature>
<keyword evidence="6" id="KW-1185">Reference proteome</keyword>
<dbReference type="Proteomes" id="UP000604046">
    <property type="component" value="Unassembled WGS sequence"/>
</dbReference>
<evidence type="ECO:0000313" key="6">
    <source>
        <dbReference type="Proteomes" id="UP000604046"/>
    </source>
</evidence>
<proteinExistence type="predicted"/>
<keyword evidence="2 3" id="KW-0040">ANK repeat</keyword>
<dbReference type="InterPro" id="IPR036770">
    <property type="entry name" value="Ankyrin_rpt-contain_sf"/>
</dbReference>
<evidence type="ECO:0000256" key="1">
    <source>
        <dbReference type="ARBA" id="ARBA00022737"/>
    </source>
</evidence>
<feature type="repeat" description="ANK" evidence="3">
    <location>
        <begin position="63"/>
        <end position="95"/>
    </location>
</feature>
<dbReference type="PANTHER" id="PTHR24171">
    <property type="entry name" value="ANKYRIN REPEAT DOMAIN-CONTAINING PROTEIN 39-RELATED"/>
    <property type="match status" value="1"/>
</dbReference>
<dbReference type="PROSITE" id="PS50297">
    <property type="entry name" value="ANK_REP_REGION"/>
    <property type="match status" value="3"/>
</dbReference>
<evidence type="ECO:0000256" key="3">
    <source>
        <dbReference type="PROSITE-ProRule" id="PRU00023"/>
    </source>
</evidence>
<feature type="repeat" description="ANK" evidence="3">
    <location>
        <begin position="116"/>
        <end position="148"/>
    </location>
</feature>
<name>A0A812FWC5_9DINO</name>
<dbReference type="PROSITE" id="PS50088">
    <property type="entry name" value="ANK_REPEAT"/>
    <property type="match status" value="3"/>
</dbReference>
<dbReference type="OrthoDB" id="420521at2759"/>
<reference evidence="5" key="1">
    <citation type="submission" date="2021-02" db="EMBL/GenBank/DDBJ databases">
        <authorList>
            <person name="Dougan E. K."/>
            <person name="Rhodes N."/>
            <person name="Thang M."/>
            <person name="Chan C."/>
        </authorList>
    </citation>
    <scope>NUCLEOTIDE SEQUENCE</scope>
</reference>